<evidence type="ECO:0000256" key="2">
    <source>
        <dbReference type="ARBA" id="ARBA00023315"/>
    </source>
</evidence>
<dbReference type="InterPro" id="IPR000182">
    <property type="entry name" value="GNAT_dom"/>
</dbReference>
<dbReference type="EMBL" id="JPWH01000002">
    <property type="protein sequence ID" value="RCK53760.1"/>
    <property type="molecule type" value="Genomic_DNA"/>
</dbReference>
<proteinExistence type="predicted"/>
<dbReference type="GO" id="GO:0016747">
    <property type="term" value="F:acyltransferase activity, transferring groups other than amino-acyl groups"/>
    <property type="evidence" value="ECO:0007669"/>
    <property type="project" value="InterPro"/>
</dbReference>
<evidence type="ECO:0000313" key="6">
    <source>
        <dbReference type="EMBL" id="RCK53760.1"/>
    </source>
</evidence>
<dbReference type="FunFam" id="3.40.630.30:FF:000026">
    <property type="entry name" value="Phosphinothricin acetyltransferase"/>
    <property type="match status" value="1"/>
</dbReference>
<comment type="catalytic activity">
    <reaction evidence="4">
        <text>L-methionine sulfone + acetyl-CoA = N-acetyl-L-methionine sulfone + CoA + H(+)</text>
        <dbReference type="Rhea" id="RHEA:47656"/>
        <dbReference type="ChEBI" id="CHEBI:15378"/>
        <dbReference type="ChEBI" id="CHEBI:57287"/>
        <dbReference type="ChEBI" id="CHEBI:57288"/>
        <dbReference type="ChEBI" id="CHEBI:87824"/>
        <dbReference type="ChEBI" id="CHEBI:87825"/>
    </reaction>
</comment>
<feature type="domain" description="N-acetyltransferase" evidence="5">
    <location>
        <begin position="1"/>
        <end position="155"/>
    </location>
</feature>
<dbReference type="OrthoDB" id="5459937at2"/>
<dbReference type="Gene3D" id="3.40.630.30">
    <property type="match status" value="1"/>
</dbReference>
<gene>
    <name evidence="6" type="ORF">TH25_04440</name>
</gene>
<evidence type="ECO:0000256" key="4">
    <source>
        <dbReference type="ARBA" id="ARBA00051334"/>
    </source>
</evidence>
<evidence type="ECO:0000256" key="3">
    <source>
        <dbReference type="ARBA" id="ARBA00050603"/>
    </source>
</evidence>
<dbReference type="PROSITE" id="PS51186">
    <property type="entry name" value="GNAT"/>
    <property type="match status" value="1"/>
</dbReference>
<reference evidence="6 7" key="1">
    <citation type="submission" date="2014-07" db="EMBL/GenBank/DDBJ databases">
        <title>Draft genome sequence of Thalassospira profundimaris S25-3-2.</title>
        <authorList>
            <person name="Lai Q."/>
            <person name="Shao Z."/>
        </authorList>
    </citation>
    <scope>NUCLEOTIDE SEQUENCE [LARGE SCALE GENOMIC DNA]</scope>
    <source>
        <strain evidence="6 7">S25-3-2</strain>
    </source>
</reference>
<dbReference type="CDD" id="cd04301">
    <property type="entry name" value="NAT_SF"/>
    <property type="match status" value="1"/>
</dbReference>
<dbReference type="InterPro" id="IPR016181">
    <property type="entry name" value="Acyl_CoA_acyltransferase"/>
</dbReference>
<comment type="catalytic activity">
    <reaction evidence="3">
        <text>L-methionine sulfoximine + acetyl-CoA = N-acetyl-L-methionine sulfoximine + CoA + H(+)</text>
        <dbReference type="Rhea" id="RHEA:47660"/>
        <dbReference type="ChEBI" id="CHEBI:15378"/>
        <dbReference type="ChEBI" id="CHEBI:57287"/>
        <dbReference type="ChEBI" id="CHEBI:57288"/>
        <dbReference type="ChEBI" id="CHEBI:87826"/>
        <dbReference type="ChEBI" id="CHEBI:87827"/>
    </reaction>
</comment>
<keyword evidence="1 6" id="KW-0808">Transferase</keyword>
<comment type="caution">
    <text evidence="6">The sequence shown here is derived from an EMBL/GenBank/DDBJ whole genome shotgun (WGS) entry which is preliminary data.</text>
</comment>
<sequence length="176" mass="19767">MKIRNATQDDAEAIMTIYNDAVTNTTAIWNDTTVDVANRQHWMAERQKAGYPVFVAVDDTDTVLGYASFGDWRAWDGYRHTVEHSVYVRADRRGGGIGKALLQSLIKNASDMGKHVMVAGIEAQNTGSIRLHEKLGFTPTGHLREVGCKFGRWLDLVFLQLVLDSRLTPKDHLKDH</sequence>
<dbReference type="AlphaFoldDB" id="A0A367XKU0"/>
<dbReference type="Proteomes" id="UP000252517">
    <property type="component" value="Unassembled WGS sequence"/>
</dbReference>
<evidence type="ECO:0000256" key="1">
    <source>
        <dbReference type="ARBA" id="ARBA00022679"/>
    </source>
</evidence>
<dbReference type="Pfam" id="PF13420">
    <property type="entry name" value="Acetyltransf_4"/>
    <property type="match status" value="1"/>
</dbReference>
<organism evidence="6 7">
    <name type="scientific">Thalassospira profundimaris</name>
    <dbReference type="NCBI Taxonomy" id="502049"/>
    <lineage>
        <taxon>Bacteria</taxon>
        <taxon>Pseudomonadati</taxon>
        <taxon>Pseudomonadota</taxon>
        <taxon>Alphaproteobacteria</taxon>
        <taxon>Rhodospirillales</taxon>
        <taxon>Thalassospiraceae</taxon>
        <taxon>Thalassospira</taxon>
    </lineage>
</organism>
<dbReference type="SUPFAM" id="SSF55729">
    <property type="entry name" value="Acyl-CoA N-acyltransferases (Nat)"/>
    <property type="match status" value="1"/>
</dbReference>
<protein>
    <submittedName>
        <fullName evidence="6">Acetyltransferase</fullName>
    </submittedName>
</protein>
<accession>A0A367XKU0</accession>
<dbReference type="RefSeq" id="WP_114087173.1">
    <property type="nucleotide sequence ID" value="NZ_JPWH01000002.1"/>
</dbReference>
<name>A0A367XKU0_9PROT</name>
<dbReference type="PANTHER" id="PTHR43072:SF23">
    <property type="entry name" value="UPF0039 PROTEIN C11D3.02C"/>
    <property type="match status" value="1"/>
</dbReference>
<keyword evidence="2" id="KW-0012">Acyltransferase</keyword>
<evidence type="ECO:0000259" key="5">
    <source>
        <dbReference type="PROSITE" id="PS51186"/>
    </source>
</evidence>
<evidence type="ECO:0000313" key="7">
    <source>
        <dbReference type="Proteomes" id="UP000252517"/>
    </source>
</evidence>
<dbReference type="PANTHER" id="PTHR43072">
    <property type="entry name" value="N-ACETYLTRANSFERASE"/>
    <property type="match status" value="1"/>
</dbReference>